<name>A0AAN8EH47_9EURO</name>
<dbReference type="InterPro" id="IPR012312">
    <property type="entry name" value="Hemerythrin-like"/>
</dbReference>
<dbReference type="Pfam" id="PF01814">
    <property type="entry name" value="Hemerythrin"/>
    <property type="match status" value="1"/>
</dbReference>
<accession>A0AAN8EH47</accession>
<feature type="domain" description="Hemerythrin-like" evidence="1">
    <location>
        <begin position="6"/>
        <end position="121"/>
    </location>
</feature>
<proteinExistence type="predicted"/>
<dbReference type="PANTHER" id="PTHR35585:SF1">
    <property type="entry name" value="HHE DOMAIN PROTEIN (AFU_ORTHOLOGUE AFUA_4G00730)"/>
    <property type="match status" value="1"/>
</dbReference>
<organism evidence="2 3">
    <name type="scientific">Knufia fluminis</name>
    <dbReference type="NCBI Taxonomy" id="191047"/>
    <lineage>
        <taxon>Eukaryota</taxon>
        <taxon>Fungi</taxon>
        <taxon>Dikarya</taxon>
        <taxon>Ascomycota</taxon>
        <taxon>Pezizomycotina</taxon>
        <taxon>Eurotiomycetes</taxon>
        <taxon>Chaetothyriomycetidae</taxon>
        <taxon>Chaetothyriales</taxon>
        <taxon>Trichomeriaceae</taxon>
        <taxon>Knufia</taxon>
    </lineage>
</organism>
<evidence type="ECO:0000313" key="3">
    <source>
        <dbReference type="Proteomes" id="UP001316803"/>
    </source>
</evidence>
<evidence type="ECO:0000313" key="2">
    <source>
        <dbReference type="EMBL" id="KAK5951398.1"/>
    </source>
</evidence>
<protein>
    <recommendedName>
        <fullName evidence="1">Hemerythrin-like domain-containing protein</fullName>
    </recommendedName>
</protein>
<dbReference type="PANTHER" id="PTHR35585">
    <property type="entry name" value="HHE DOMAIN PROTEIN (AFU_ORTHOLOGUE AFUA_4G00730)"/>
    <property type="match status" value="1"/>
</dbReference>
<sequence>MPESISEAIGADHDNFDVYYENIKNAKDDGAKVRWRNQLTWIIARHAISEELTWYPAMEKHLGEEGVRLSKTDKEQHMGVKRYLNELQDMSPADPKFMPLLDTLMDILHHHIEHEKNEDMPRHEGLLSREESEALARQFQRTKNVVPTRSHPSAPTSYVFENLAALMAAPIDRFRDLIMRDFPDEHDKREAREQAQSKL</sequence>
<dbReference type="AlphaFoldDB" id="A0AAN8EH47"/>
<comment type="caution">
    <text evidence="2">The sequence shown here is derived from an EMBL/GenBank/DDBJ whole genome shotgun (WGS) entry which is preliminary data.</text>
</comment>
<gene>
    <name evidence="2" type="ORF">OHC33_007454</name>
</gene>
<evidence type="ECO:0000259" key="1">
    <source>
        <dbReference type="Pfam" id="PF01814"/>
    </source>
</evidence>
<reference evidence="2 3" key="1">
    <citation type="submission" date="2022-12" db="EMBL/GenBank/DDBJ databases">
        <title>Genomic features and morphological characterization of a novel Knufia sp. strain isolated from spacecraft assembly facility.</title>
        <authorList>
            <person name="Teixeira M."/>
            <person name="Chander A.M."/>
            <person name="Stajich J.E."/>
            <person name="Venkateswaran K."/>
        </authorList>
    </citation>
    <scope>NUCLEOTIDE SEQUENCE [LARGE SCALE GENOMIC DNA]</scope>
    <source>
        <strain evidence="2 3">FJI-L2-BK-P2</strain>
    </source>
</reference>
<dbReference type="Proteomes" id="UP001316803">
    <property type="component" value="Unassembled WGS sequence"/>
</dbReference>
<keyword evidence="3" id="KW-1185">Reference proteome</keyword>
<dbReference type="EMBL" id="JAKLMC020000020">
    <property type="protein sequence ID" value="KAK5951398.1"/>
    <property type="molecule type" value="Genomic_DNA"/>
</dbReference>
<dbReference type="Gene3D" id="1.20.120.520">
    <property type="entry name" value="nmb1532 protein domain like"/>
    <property type="match status" value="1"/>
</dbReference>